<reference evidence="2" key="1">
    <citation type="submission" date="2025-08" db="UniProtKB">
        <authorList>
            <consortium name="RefSeq"/>
        </authorList>
    </citation>
    <scope>IDENTIFICATION</scope>
    <source>
        <strain evidence="2">Tuebingen</strain>
        <tissue evidence="2">Fibroblasts and whole tissue</tissue>
    </source>
</reference>
<accession>A0AC58GGK1</accession>
<keyword evidence="1" id="KW-1185">Reference proteome</keyword>
<organism evidence="1 2">
    <name type="scientific">Danio rerio</name>
    <name type="common">Zebrafish</name>
    <name type="synonym">Brachydanio rerio</name>
    <dbReference type="NCBI Taxonomy" id="7955"/>
    <lineage>
        <taxon>Eukaryota</taxon>
        <taxon>Metazoa</taxon>
        <taxon>Chordata</taxon>
        <taxon>Craniata</taxon>
        <taxon>Vertebrata</taxon>
        <taxon>Euteleostomi</taxon>
        <taxon>Actinopterygii</taxon>
        <taxon>Neopterygii</taxon>
        <taxon>Teleostei</taxon>
        <taxon>Ostariophysi</taxon>
        <taxon>Cypriniformes</taxon>
        <taxon>Danionidae</taxon>
        <taxon>Danioninae</taxon>
        <taxon>Danio</taxon>
    </lineage>
</organism>
<protein>
    <submittedName>
        <fullName evidence="2">Uncharacterized protein isoform X4</fullName>
    </submittedName>
</protein>
<proteinExistence type="predicted"/>
<dbReference type="RefSeq" id="XP_073768867.1">
    <property type="nucleotide sequence ID" value="XM_073912766.1"/>
</dbReference>
<dbReference type="Proteomes" id="UP000000437">
    <property type="component" value="Chromosome 9"/>
</dbReference>
<gene>
    <name evidence="2" type="primary">LOC137490684</name>
</gene>
<name>A0AC58GGK1_DANRE</name>
<sequence>MEQRRSRRTRALPAHTSHFWLQGVSTVEQLAAAVRSDHTYSCISDPALKKRHLMNAAALPVLRPAAAAAAAAASVSSSVNECQQEQQLSIHGRSVQDYQHIFRSVVETGCSRYRFKRGLGIKQRLWEKLHRPTLLETELPDGRVLITESRSSGSSSAPQIHVDISGEPLPEEEPRRKKPRH</sequence>
<evidence type="ECO:0000313" key="1">
    <source>
        <dbReference type="Proteomes" id="UP000000437"/>
    </source>
</evidence>
<evidence type="ECO:0000313" key="2">
    <source>
        <dbReference type="RefSeq" id="XP_073768867.1"/>
    </source>
</evidence>